<organism evidence="1">
    <name type="scientific">marine sediment metagenome</name>
    <dbReference type="NCBI Taxonomy" id="412755"/>
    <lineage>
        <taxon>unclassified sequences</taxon>
        <taxon>metagenomes</taxon>
        <taxon>ecological metagenomes</taxon>
    </lineage>
</organism>
<comment type="caution">
    <text evidence="1">The sequence shown here is derived from an EMBL/GenBank/DDBJ whole genome shotgun (WGS) entry which is preliminary data.</text>
</comment>
<dbReference type="Gene3D" id="3.30.420.240">
    <property type="match status" value="1"/>
</dbReference>
<dbReference type="AlphaFoldDB" id="A0A0F9PRA8"/>
<name>A0A0F9PRA8_9ZZZZ</name>
<dbReference type="EMBL" id="LAZR01002117">
    <property type="protein sequence ID" value="KKN34260.1"/>
    <property type="molecule type" value="Genomic_DNA"/>
</dbReference>
<protein>
    <recommendedName>
        <fullName evidence="2">Terminase large subunit gp17-like C-terminal domain-containing protein</fullName>
    </recommendedName>
</protein>
<reference evidence="1" key="1">
    <citation type="journal article" date="2015" name="Nature">
        <title>Complex archaea that bridge the gap between prokaryotes and eukaryotes.</title>
        <authorList>
            <person name="Spang A."/>
            <person name="Saw J.H."/>
            <person name="Jorgensen S.L."/>
            <person name="Zaremba-Niedzwiedzka K."/>
            <person name="Martijn J."/>
            <person name="Lind A.E."/>
            <person name="van Eijk R."/>
            <person name="Schleper C."/>
            <person name="Guy L."/>
            <person name="Ettema T.J."/>
        </authorList>
    </citation>
    <scope>NUCLEOTIDE SEQUENCE</scope>
</reference>
<evidence type="ECO:0008006" key="2">
    <source>
        <dbReference type="Google" id="ProtNLM"/>
    </source>
</evidence>
<dbReference type="InterPro" id="IPR027417">
    <property type="entry name" value="P-loop_NTPase"/>
</dbReference>
<evidence type="ECO:0000313" key="1">
    <source>
        <dbReference type="EMBL" id="KKN34260.1"/>
    </source>
</evidence>
<sequence>MLLQGLGSSKPRSSITVKTRKDLAAWLLESFGVRIPAKRVCPGHVAPWTAFCAAYFAEHPICIWHASRGFGGKTFMLALLTAAESAKIGANVSLLGGSGEQAERIHEYLGQFWAHPGAPRELLRSDPSSRRTRFANGATVRALRASQTSVRGLHPERLRFDEIDEADQAIINAALGQTLSRPGIPAQTVLSSTRQYADGTMTEMLRRASTGGWPIYTWCYRETLEPHGWLPKSDVERKRLEIPADMWEAEIENQEPHAGGRAITPKAVDEMFDPALGMAQGDNGEYLEFEKPAKGGRYAHGADWAKTVNWTVITTIRYDVDPARLVAFERLGRMEWDQMVERLNKRVERYGGEAAHDHTGLGTVVSNMFTVPVEDVVLIGRTRSELFSDYIAAIEHGDIKSPRIEFAYREHKFCLHEDLAARGRGHPPDSVVAGALAWRVVGNAPNLGAVPFGVGGGRSYWRRP</sequence>
<dbReference type="Gene3D" id="3.40.50.300">
    <property type="entry name" value="P-loop containing nucleotide triphosphate hydrolases"/>
    <property type="match status" value="1"/>
</dbReference>
<accession>A0A0F9PRA8</accession>
<gene>
    <name evidence="1" type="ORF">LCGC14_0795590</name>
</gene>
<proteinExistence type="predicted"/>